<gene>
    <name evidence="3" type="ORF">AMTR_s00057p00205660</name>
</gene>
<dbReference type="HOGENOM" id="CLU_075416_0_0_1"/>
<feature type="transmembrane region" description="Helical" evidence="1">
    <location>
        <begin position="50"/>
        <end position="76"/>
    </location>
</feature>
<keyword evidence="1" id="KW-0812">Transmembrane</keyword>
<dbReference type="EMBL" id="KI392405">
    <property type="protein sequence ID" value="ERN16980.1"/>
    <property type="molecule type" value="Genomic_DNA"/>
</dbReference>
<sequence length="278" mass="30824">MTQQKFPATHPAEFPKYGQKIIRQQQFLGEDQKTPAEKFAPLAAVFRRRLVVGIASASLVAFGANFGGIMSSVLGLSPESGRNLKLDVIYPIDGYSRCYEPSKGFEFIYPSSWVGDRRLLYRAVERAELERSLDPPPVDDSLPPRNFTEPVVAFGPPGSSGELNVSVIVSPVPSNFSIEDFGGEKEIAEKIVKKITGKRSDITATVFDSKATQDPMSRINYYNLEFKVESPSFCRHNVAVFAAKNGRLFTINAQTPEAKWPKVQQGFYKIADSFSLIS</sequence>
<dbReference type="InterPro" id="IPR016123">
    <property type="entry name" value="Mog1/PsbP_a/b/a-sand"/>
</dbReference>
<dbReference type="SUPFAM" id="SSF55724">
    <property type="entry name" value="Mog1p/PsbP-like"/>
    <property type="match status" value="1"/>
</dbReference>
<keyword evidence="1" id="KW-1133">Transmembrane helix</keyword>
<dbReference type="Gramene" id="ERN16980">
    <property type="protein sequence ID" value="ERN16980"/>
    <property type="gene ID" value="AMTR_s00057p00205660"/>
</dbReference>
<dbReference type="GO" id="GO:0009535">
    <property type="term" value="C:chloroplast thylakoid membrane"/>
    <property type="evidence" value="ECO:0000318"/>
    <property type="project" value="GO_Central"/>
</dbReference>
<protein>
    <recommendedName>
        <fullName evidence="2">PsbP C-terminal domain-containing protein</fullName>
    </recommendedName>
</protein>
<dbReference type="Pfam" id="PF01789">
    <property type="entry name" value="PsbP"/>
    <property type="match status" value="1"/>
</dbReference>
<accession>U5D419</accession>
<dbReference type="eggNOG" id="ENOG502QS0I">
    <property type="taxonomic scope" value="Eukaryota"/>
</dbReference>
<dbReference type="STRING" id="13333.U5D419"/>
<dbReference type="GO" id="GO:0009543">
    <property type="term" value="C:chloroplast thylakoid lumen"/>
    <property type="evidence" value="ECO:0007669"/>
    <property type="project" value="EnsemblPlants"/>
</dbReference>
<organism evidence="3 4">
    <name type="scientific">Amborella trichopoda</name>
    <dbReference type="NCBI Taxonomy" id="13333"/>
    <lineage>
        <taxon>Eukaryota</taxon>
        <taxon>Viridiplantae</taxon>
        <taxon>Streptophyta</taxon>
        <taxon>Embryophyta</taxon>
        <taxon>Tracheophyta</taxon>
        <taxon>Spermatophyta</taxon>
        <taxon>Magnoliopsida</taxon>
        <taxon>Amborellales</taxon>
        <taxon>Amborellaceae</taxon>
        <taxon>Amborella</taxon>
    </lineage>
</organism>
<evidence type="ECO:0000256" key="1">
    <source>
        <dbReference type="SAM" id="Phobius"/>
    </source>
</evidence>
<dbReference type="KEGG" id="atr:18445312"/>
<keyword evidence="1" id="KW-0472">Membrane</keyword>
<dbReference type="OrthoDB" id="414405at2759"/>
<name>U5D419_AMBTC</name>
<dbReference type="InterPro" id="IPR002683">
    <property type="entry name" value="PsbP_C"/>
</dbReference>
<proteinExistence type="predicted"/>
<dbReference type="PANTHER" id="PTHR31407">
    <property type="match status" value="1"/>
</dbReference>
<dbReference type="AlphaFoldDB" id="U5D419"/>
<reference evidence="4" key="1">
    <citation type="journal article" date="2013" name="Science">
        <title>The Amborella genome and the evolution of flowering plants.</title>
        <authorList>
            <consortium name="Amborella Genome Project"/>
        </authorList>
    </citation>
    <scope>NUCLEOTIDE SEQUENCE [LARGE SCALE GENOMIC DNA]</scope>
</reference>
<dbReference type="GO" id="GO:0005509">
    <property type="term" value="F:calcium ion binding"/>
    <property type="evidence" value="ECO:0007669"/>
    <property type="project" value="InterPro"/>
</dbReference>
<dbReference type="PANTHER" id="PTHR31407:SF16">
    <property type="entry name" value="PSBP DOMAIN-CONTAINING PROTEIN 7, CHLOROPLASTIC"/>
    <property type="match status" value="1"/>
</dbReference>
<keyword evidence="4" id="KW-1185">Reference proteome</keyword>
<dbReference type="GO" id="GO:0048564">
    <property type="term" value="P:photosystem I assembly"/>
    <property type="evidence" value="ECO:0000318"/>
    <property type="project" value="GO_Central"/>
</dbReference>
<dbReference type="Proteomes" id="UP000017836">
    <property type="component" value="Unassembled WGS sequence"/>
</dbReference>
<dbReference type="NCBIfam" id="NF040946">
    <property type="entry name" value="PSII_PsbP"/>
    <property type="match status" value="1"/>
</dbReference>
<evidence type="ECO:0000313" key="4">
    <source>
        <dbReference type="Proteomes" id="UP000017836"/>
    </source>
</evidence>
<dbReference type="GO" id="GO:0019898">
    <property type="term" value="C:extrinsic component of membrane"/>
    <property type="evidence" value="ECO:0007669"/>
    <property type="project" value="InterPro"/>
</dbReference>
<dbReference type="GO" id="GO:0009654">
    <property type="term" value="C:photosystem II oxygen evolving complex"/>
    <property type="evidence" value="ECO:0007669"/>
    <property type="project" value="InterPro"/>
</dbReference>
<feature type="domain" description="PsbP C-terminal" evidence="2">
    <location>
        <begin position="97"/>
        <end position="275"/>
    </location>
</feature>
<evidence type="ECO:0000259" key="2">
    <source>
        <dbReference type="Pfam" id="PF01789"/>
    </source>
</evidence>
<evidence type="ECO:0000313" key="3">
    <source>
        <dbReference type="EMBL" id="ERN16980.1"/>
    </source>
</evidence>
<dbReference type="Gene3D" id="3.40.1000.10">
    <property type="entry name" value="Mog1/PsbP, alpha/beta/alpha sandwich"/>
    <property type="match status" value="1"/>
</dbReference>
<dbReference type="OMA" id="VLYPIQG"/>